<evidence type="ECO:0000313" key="8">
    <source>
        <dbReference type="Proteomes" id="UP001204142"/>
    </source>
</evidence>
<comment type="catalytic activity">
    <reaction evidence="1">
        <text>ATP + protein L-histidine = ADP + protein N-phospho-L-histidine.</text>
        <dbReference type="EC" id="2.7.13.3"/>
    </reaction>
</comment>
<comment type="caution">
    <text evidence="7">The sequence shown here is derived from an EMBL/GenBank/DDBJ whole genome shotgun (WGS) entry which is preliminary data.</text>
</comment>
<keyword evidence="3" id="KW-0597">Phosphoprotein</keyword>
<dbReference type="SUPFAM" id="SSF55874">
    <property type="entry name" value="ATPase domain of HSP90 chaperone/DNA topoisomerase II/histidine kinase"/>
    <property type="match status" value="1"/>
</dbReference>
<evidence type="ECO:0000256" key="1">
    <source>
        <dbReference type="ARBA" id="ARBA00000085"/>
    </source>
</evidence>
<dbReference type="InterPro" id="IPR005467">
    <property type="entry name" value="His_kinase_dom"/>
</dbReference>
<feature type="region of interest" description="Disordered" evidence="4">
    <location>
        <begin position="365"/>
        <end position="389"/>
    </location>
</feature>
<dbReference type="SMART" id="SM00388">
    <property type="entry name" value="HisKA"/>
    <property type="match status" value="1"/>
</dbReference>
<evidence type="ECO:0000259" key="6">
    <source>
        <dbReference type="PROSITE" id="PS50109"/>
    </source>
</evidence>
<dbReference type="GO" id="GO:0016829">
    <property type="term" value="F:lyase activity"/>
    <property type="evidence" value="ECO:0007669"/>
    <property type="project" value="UniProtKB-KW"/>
</dbReference>
<dbReference type="PANTHER" id="PTHR43547">
    <property type="entry name" value="TWO-COMPONENT HISTIDINE KINASE"/>
    <property type="match status" value="1"/>
</dbReference>
<evidence type="ECO:0000256" key="4">
    <source>
        <dbReference type="SAM" id="MobiDB-lite"/>
    </source>
</evidence>
<dbReference type="EMBL" id="JANIGO010000002">
    <property type="protein sequence ID" value="MCQ8896072.1"/>
    <property type="molecule type" value="Genomic_DNA"/>
</dbReference>
<dbReference type="RefSeq" id="WP_256763824.1">
    <property type="nucleotide sequence ID" value="NZ_JANIGO010000002.1"/>
</dbReference>
<dbReference type="EC" id="2.7.13.3" evidence="2"/>
<reference evidence="7 8" key="1">
    <citation type="submission" date="2022-07" db="EMBL/GenBank/DDBJ databases">
        <authorList>
            <person name="Xamxidin M."/>
            <person name="Wu M."/>
        </authorList>
    </citation>
    <scope>NUCLEOTIDE SEQUENCE [LARGE SCALE GENOMIC DNA]</scope>
    <source>
        <strain evidence="7 8">NBRC 111650</strain>
    </source>
</reference>
<evidence type="ECO:0000313" key="7">
    <source>
        <dbReference type="EMBL" id="MCQ8896072.1"/>
    </source>
</evidence>
<sequence length="389" mass="44602">MARLLKISAWIQQNHDSCLLVAWCMFPLSLACTSFELAARMQLVALAGISGALLYAKLLRKRALRVPSTEKLWLLVFSSCISGVVLSMAWRQWSFTVLCWVLPLVIWAVGMERRRRYQIARQRIQHRRDQQARWRESKKAVLTEWKARLRWIAGVQHDMRQPLHALGLLVGHPALESQFAKGPARQVVKQMMSCQRWLHELAENMLEATRLELGEQREKKIESVSSGELCHSIETWISQLAESKGLRFSVQVQELMIYTDVRRLKRVLGNLVFNAVEHTHEGQVELQYQRRGGVHQFLVIDTGPGFDERSLLGVSHERSSFGSDLPKTGIGLYVVRKLCEEMNWNLSVSRRFEQGTVFELELADRLPPKQERPDGHSLNLGTNCGCPSQ</sequence>
<feature type="transmembrane region" description="Helical" evidence="5">
    <location>
        <begin position="41"/>
        <end position="60"/>
    </location>
</feature>
<keyword evidence="7" id="KW-0456">Lyase</keyword>
<dbReference type="SUPFAM" id="SSF47384">
    <property type="entry name" value="Homodimeric domain of signal transducing histidine kinase"/>
    <property type="match status" value="1"/>
</dbReference>
<dbReference type="PROSITE" id="PS51257">
    <property type="entry name" value="PROKAR_LIPOPROTEIN"/>
    <property type="match status" value="1"/>
</dbReference>
<organism evidence="7 8">
    <name type="scientific">Limnobacter humi</name>
    <dbReference type="NCBI Taxonomy" id="1778671"/>
    <lineage>
        <taxon>Bacteria</taxon>
        <taxon>Pseudomonadati</taxon>
        <taxon>Pseudomonadota</taxon>
        <taxon>Betaproteobacteria</taxon>
        <taxon>Burkholderiales</taxon>
        <taxon>Burkholderiaceae</taxon>
        <taxon>Limnobacter</taxon>
    </lineage>
</organism>
<dbReference type="Gene3D" id="1.10.287.130">
    <property type="match status" value="1"/>
</dbReference>
<feature type="transmembrane region" description="Helical" evidence="5">
    <location>
        <begin position="95"/>
        <end position="111"/>
    </location>
</feature>
<dbReference type="PROSITE" id="PS50109">
    <property type="entry name" value="HIS_KIN"/>
    <property type="match status" value="1"/>
</dbReference>
<accession>A0ABT1WEX4</accession>
<dbReference type="InterPro" id="IPR036890">
    <property type="entry name" value="HATPase_C_sf"/>
</dbReference>
<feature type="transmembrane region" description="Helical" evidence="5">
    <location>
        <begin position="72"/>
        <end position="89"/>
    </location>
</feature>
<protein>
    <recommendedName>
        <fullName evidence="2">histidine kinase</fullName>
        <ecNumber evidence="2">2.7.13.3</ecNumber>
    </recommendedName>
</protein>
<keyword evidence="5" id="KW-1133">Transmembrane helix</keyword>
<gene>
    <name evidence="7" type="ORF">NQT62_06425</name>
</gene>
<dbReference type="Proteomes" id="UP001204142">
    <property type="component" value="Unassembled WGS sequence"/>
</dbReference>
<keyword evidence="7" id="KW-0418">Kinase</keyword>
<dbReference type="InterPro" id="IPR036097">
    <property type="entry name" value="HisK_dim/P_sf"/>
</dbReference>
<keyword evidence="7" id="KW-0808">Transferase</keyword>
<keyword evidence="5" id="KW-0472">Membrane</keyword>
<dbReference type="InterPro" id="IPR003594">
    <property type="entry name" value="HATPase_dom"/>
</dbReference>
<keyword evidence="5" id="KW-0812">Transmembrane</keyword>
<dbReference type="PANTHER" id="PTHR43547:SF11">
    <property type="entry name" value="HISTIDINE KINASE"/>
    <property type="match status" value="1"/>
</dbReference>
<dbReference type="CDD" id="cd00082">
    <property type="entry name" value="HisKA"/>
    <property type="match status" value="1"/>
</dbReference>
<feature type="domain" description="Histidine kinase" evidence="6">
    <location>
        <begin position="154"/>
        <end position="366"/>
    </location>
</feature>
<name>A0ABT1WEX4_9BURK</name>
<evidence type="ECO:0000256" key="3">
    <source>
        <dbReference type="ARBA" id="ARBA00022553"/>
    </source>
</evidence>
<proteinExistence type="predicted"/>
<feature type="compositionally biased region" description="Basic and acidic residues" evidence="4">
    <location>
        <begin position="365"/>
        <end position="375"/>
    </location>
</feature>
<dbReference type="Pfam" id="PF02518">
    <property type="entry name" value="HATPase_c"/>
    <property type="match status" value="1"/>
</dbReference>
<keyword evidence="8" id="KW-1185">Reference proteome</keyword>
<dbReference type="GO" id="GO:0016301">
    <property type="term" value="F:kinase activity"/>
    <property type="evidence" value="ECO:0007669"/>
    <property type="project" value="UniProtKB-KW"/>
</dbReference>
<dbReference type="SMART" id="SM00387">
    <property type="entry name" value="HATPase_c"/>
    <property type="match status" value="1"/>
</dbReference>
<feature type="compositionally biased region" description="Polar residues" evidence="4">
    <location>
        <begin position="379"/>
        <end position="389"/>
    </location>
</feature>
<evidence type="ECO:0000256" key="5">
    <source>
        <dbReference type="SAM" id="Phobius"/>
    </source>
</evidence>
<evidence type="ECO:0000256" key="2">
    <source>
        <dbReference type="ARBA" id="ARBA00012438"/>
    </source>
</evidence>
<dbReference type="Gene3D" id="3.30.565.10">
    <property type="entry name" value="Histidine kinase-like ATPase, C-terminal domain"/>
    <property type="match status" value="1"/>
</dbReference>
<dbReference type="InterPro" id="IPR003661">
    <property type="entry name" value="HisK_dim/P_dom"/>
</dbReference>